<sequence length="54" mass="6246">MMRKKTNAKQQDVTQQRSAKPDELVMVCVDNPIFGHKLVEKFRELKAMQGKANE</sequence>
<evidence type="ECO:0000313" key="2">
    <source>
        <dbReference type="Proteomes" id="UP000038750"/>
    </source>
</evidence>
<reference evidence="1 2" key="1">
    <citation type="submission" date="2015-03" db="EMBL/GenBank/DDBJ databases">
        <authorList>
            <person name="Murphy D."/>
        </authorList>
    </citation>
    <scope>NUCLEOTIDE SEQUENCE [LARGE SCALE GENOMIC DNA]</scope>
    <source>
        <strain evidence="1 2">BR165/97</strain>
    </source>
</reference>
<organism evidence="1 2">
    <name type="scientific">Yersinia intermedia</name>
    <dbReference type="NCBI Taxonomy" id="631"/>
    <lineage>
        <taxon>Bacteria</taxon>
        <taxon>Pseudomonadati</taxon>
        <taxon>Pseudomonadota</taxon>
        <taxon>Gammaproteobacteria</taxon>
        <taxon>Enterobacterales</taxon>
        <taxon>Yersiniaceae</taxon>
        <taxon>Yersinia</taxon>
    </lineage>
</organism>
<dbReference type="AlphaFoldDB" id="A0A0T9LS72"/>
<gene>
    <name evidence="1" type="ORF">ERS008530_00653</name>
</gene>
<dbReference type="OrthoDB" id="6479559at2"/>
<name>A0A0T9LS72_YERIN</name>
<dbReference type="Proteomes" id="UP000038750">
    <property type="component" value="Unassembled WGS sequence"/>
</dbReference>
<dbReference type="EMBL" id="CPZJ01000002">
    <property type="protein sequence ID" value="CNF19429.1"/>
    <property type="molecule type" value="Genomic_DNA"/>
</dbReference>
<accession>A0A0T9LS72</accession>
<proteinExistence type="predicted"/>
<evidence type="ECO:0000313" key="1">
    <source>
        <dbReference type="EMBL" id="CNF19429.1"/>
    </source>
</evidence>
<protein>
    <submittedName>
        <fullName evidence="1">Uncharacterized protein</fullName>
    </submittedName>
</protein>
<dbReference type="RefSeq" id="WP_155407347.1">
    <property type="nucleotide sequence ID" value="NZ_CPZJ01000002.1"/>
</dbReference>